<comment type="catalytic activity">
    <reaction evidence="11">
        <text>a hydroperoxide + [thioredoxin]-dithiol = an alcohol + [thioredoxin]-disulfide + H2O</text>
        <dbReference type="Rhea" id="RHEA:62620"/>
        <dbReference type="Rhea" id="RHEA-COMP:10698"/>
        <dbReference type="Rhea" id="RHEA-COMP:10700"/>
        <dbReference type="ChEBI" id="CHEBI:15377"/>
        <dbReference type="ChEBI" id="CHEBI:29950"/>
        <dbReference type="ChEBI" id="CHEBI:30879"/>
        <dbReference type="ChEBI" id="CHEBI:35924"/>
        <dbReference type="ChEBI" id="CHEBI:50058"/>
        <dbReference type="EC" id="1.11.1.24"/>
    </reaction>
</comment>
<dbReference type="Proteomes" id="UP000177870">
    <property type="component" value="Chromosome"/>
</dbReference>
<dbReference type="Pfam" id="PF00578">
    <property type="entry name" value="AhpC-TSA"/>
    <property type="match status" value="1"/>
</dbReference>
<evidence type="ECO:0000256" key="8">
    <source>
        <dbReference type="ARBA" id="ARBA00032824"/>
    </source>
</evidence>
<protein>
    <recommendedName>
        <fullName evidence="2">thioredoxin-dependent peroxiredoxin</fullName>
        <ecNumber evidence="2">1.11.1.24</ecNumber>
    </recommendedName>
    <alternativeName>
        <fullName evidence="10">Bacterioferritin comigratory protein</fullName>
    </alternativeName>
    <alternativeName>
        <fullName evidence="8">Thioredoxin peroxidase</fullName>
    </alternativeName>
</protein>
<comment type="function">
    <text evidence="1">Thiol-specific peroxidase that catalyzes the reduction of hydrogen peroxide and organic hydroperoxides to water and alcohols, respectively. Plays a role in cell protection against oxidative stress by detoxifying peroxides and as sensor of hydrogen peroxide-mediated signaling events.</text>
</comment>
<feature type="domain" description="Thioredoxin" evidence="12">
    <location>
        <begin position="43"/>
        <end position="216"/>
    </location>
</feature>
<dbReference type="SUPFAM" id="SSF52833">
    <property type="entry name" value="Thioredoxin-like"/>
    <property type="match status" value="1"/>
</dbReference>
<evidence type="ECO:0000313" key="14">
    <source>
        <dbReference type="Proteomes" id="UP000177870"/>
    </source>
</evidence>
<dbReference type="InterPro" id="IPR000866">
    <property type="entry name" value="AhpC/TSA"/>
</dbReference>
<dbReference type="AlphaFoldDB" id="A0A1D8TWV3"/>
<dbReference type="OrthoDB" id="9809746at2"/>
<dbReference type="RefSeq" id="WP_070394450.1">
    <property type="nucleotide sequence ID" value="NZ_CP017599.1"/>
</dbReference>
<dbReference type="STRING" id="1458985.BJP34_23630"/>
<evidence type="ECO:0000313" key="13">
    <source>
        <dbReference type="EMBL" id="AOX02023.1"/>
    </source>
</evidence>
<keyword evidence="3" id="KW-0575">Peroxidase</keyword>
<keyword evidence="6" id="KW-1015">Disulfide bond</keyword>
<dbReference type="EMBL" id="CP017599">
    <property type="protein sequence ID" value="AOX02023.1"/>
    <property type="molecule type" value="Genomic_DNA"/>
</dbReference>
<evidence type="ECO:0000256" key="9">
    <source>
        <dbReference type="ARBA" id="ARBA00038489"/>
    </source>
</evidence>
<keyword evidence="4" id="KW-0049">Antioxidant</keyword>
<evidence type="ECO:0000256" key="1">
    <source>
        <dbReference type="ARBA" id="ARBA00003330"/>
    </source>
</evidence>
<dbReference type="Gene3D" id="3.40.30.10">
    <property type="entry name" value="Glutaredoxin"/>
    <property type="match status" value="1"/>
</dbReference>
<dbReference type="GO" id="GO:0034599">
    <property type="term" value="P:cellular response to oxidative stress"/>
    <property type="evidence" value="ECO:0007669"/>
    <property type="project" value="TreeGrafter"/>
</dbReference>
<evidence type="ECO:0000256" key="7">
    <source>
        <dbReference type="ARBA" id="ARBA00023284"/>
    </source>
</evidence>
<dbReference type="KEGG" id="mpro:BJP34_23630"/>
<comment type="similarity">
    <text evidence="9">Belongs to the peroxiredoxin family. BCP/PrxQ subfamily.</text>
</comment>
<name>A0A1D8TWV3_9CYAN</name>
<dbReference type="GO" id="GO:0008379">
    <property type="term" value="F:thioredoxin peroxidase activity"/>
    <property type="evidence" value="ECO:0007669"/>
    <property type="project" value="TreeGrafter"/>
</dbReference>
<dbReference type="EC" id="1.11.1.24" evidence="2"/>
<dbReference type="InterPro" id="IPR013766">
    <property type="entry name" value="Thioredoxin_domain"/>
</dbReference>
<dbReference type="GO" id="GO:0045454">
    <property type="term" value="P:cell redox homeostasis"/>
    <property type="evidence" value="ECO:0007669"/>
    <property type="project" value="TreeGrafter"/>
</dbReference>
<dbReference type="PANTHER" id="PTHR42801:SF7">
    <property type="entry name" value="SLL1159 PROTEIN"/>
    <property type="match status" value="1"/>
</dbReference>
<dbReference type="PANTHER" id="PTHR42801">
    <property type="entry name" value="THIOREDOXIN-DEPENDENT PEROXIDE REDUCTASE"/>
    <property type="match status" value="1"/>
</dbReference>
<evidence type="ECO:0000256" key="4">
    <source>
        <dbReference type="ARBA" id="ARBA00022862"/>
    </source>
</evidence>
<sequence>MTLTQDLINLNTQLRAQQSEEAKAIMAKAGEDLAKSGIVDNSLNVGDKAPNFTLPNAVGKLVELQDLLATGAVVISFYRGQWCPYCNLELRALQQFLPEMQKLGATLVAISPQTPDNSLSTTEKNHLTFEVLSDVGNKIAKEFGLVFTVPEELRPVYQSFGIDLPAHNGDETFELPIAATYVINPHGIITHAFVDLDYTKRLDPEEIVSALQTLAVAV</sequence>
<keyword evidence="7" id="KW-0676">Redox-active center</keyword>
<evidence type="ECO:0000256" key="10">
    <source>
        <dbReference type="ARBA" id="ARBA00041373"/>
    </source>
</evidence>
<evidence type="ECO:0000259" key="12">
    <source>
        <dbReference type="PROSITE" id="PS51352"/>
    </source>
</evidence>
<dbReference type="InterPro" id="IPR050924">
    <property type="entry name" value="Peroxiredoxin_BCP/PrxQ"/>
</dbReference>
<evidence type="ECO:0000256" key="6">
    <source>
        <dbReference type="ARBA" id="ARBA00023157"/>
    </source>
</evidence>
<accession>A0A1D8TWV3</accession>
<reference evidence="14" key="1">
    <citation type="submission" date="2016-10" db="EMBL/GenBank/DDBJ databases">
        <title>Comparative genomics uncovers the prolific and rare metabolic potential of the cyanobacterial genus Moorea.</title>
        <authorList>
            <person name="Leao T."/>
            <person name="Castelao G."/>
            <person name="Korobeynikov A."/>
            <person name="Monroe E.A."/>
            <person name="Podell S."/>
            <person name="Glukhov E."/>
            <person name="Allen E."/>
            <person name="Gerwick W.H."/>
            <person name="Gerwick L."/>
        </authorList>
    </citation>
    <scope>NUCLEOTIDE SEQUENCE [LARGE SCALE GENOMIC DNA]</scope>
    <source>
        <strain evidence="14">PAL-8-15-08-1</strain>
    </source>
</reference>
<evidence type="ECO:0000256" key="3">
    <source>
        <dbReference type="ARBA" id="ARBA00022559"/>
    </source>
</evidence>
<evidence type="ECO:0000256" key="11">
    <source>
        <dbReference type="ARBA" id="ARBA00049091"/>
    </source>
</evidence>
<proteinExistence type="inferred from homology"/>
<dbReference type="PROSITE" id="PS51352">
    <property type="entry name" value="THIOREDOXIN_2"/>
    <property type="match status" value="1"/>
</dbReference>
<dbReference type="CDD" id="cd02970">
    <property type="entry name" value="PRX_like2"/>
    <property type="match status" value="1"/>
</dbReference>
<dbReference type="GO" id="GO:0005737">
    <property type="term" value="C:cytoplasm"/>
    <property type="evidence" value="ECO:0007669"/>
    <property type="project" value="TreeGrafter"/>
</dbReference>
<evidence type="ECO:0000256" key="5">
    <source>
        <dbReference type="ARBA" id="ARBA00023002"/>
    </source>
</evidence>
<dbReference type="InterPro" id="IPR036249">
    <property type="entry name" value="Thioredoxin-like_sf"/>
</dbReference>
<keyword evidence="5" id="KW-0560">Oxidoreductase</keyword>
<gene>
    <name evidence="13" type="ORF">BJP34_23630</name>
</gene>
<organism evidence="13 14">
    <name type="scientific">Moorena producens PAL-8-15-08-1</name>
    <dbReference type="NCBI Taxonomy" id="1458985"/>
    <lineage>
        <taxon>Bacteria</taxon>
        <taxon>Bacillati</taxon>
        <taxon>Cyanobacteriota</taxon>
        <taxon>Cyanophyceae</taxon>
        <taxon>Coleofasciculales</taxon>
        <taxon>Coleofasciculaceae</taxon>
        <taxon>Moorena</taxon>
    </lineage>
</organism>
<evidence type="ECO:0000256" key="2">
    <source>
        <dbReference type="ARBA" id="ARBA00013017"/>
    </source>
</evidence>